<gene>
    <name evidence="2" type="ORF">BDK92_7318</name>
</gene>
<evidence type="ECO:0000313" key="3">
    <source>
        <dbReference type="Proteomes" id="UP000277671"/>
    </source>
</evidence>
<name>A0A495JUZ4_9ACTN</name>
<dbReference type="GO" id="GO:0006310">
    <property type="term" value="P:DNA recombination"/>
    <property type="evidence" value="ECO:0007669"/>
    <property type="project" value="InterPro"/>
</dbReference>
<dbReference type="AlphaFoldDB" id="A0A495JUZ4"/>
<accession>A0A495JUZ4</accession>
<sequence length="232" mass="25329">MTGRTWTLHIAAPAQLWSTNDSHNKGPRPTSANRKQWRKAGYDTAAFYRLPKHLRRVRYNITFHFTDRARRDALNYSETAKPVIDAFGPPFVQAPTAKRPNGASAPGWSLIPDDTPEYLESATLAIGPLWPTVLAGLPAADRRRLVSPHGGMTVVITDLSPADLFTPAAPAPSAALACDRIGQAFTDAAVFRIALEEIRDLDPATPAGRLATEVLAGKHHPNHNHMKEVAHV</sequence>
<comment type="caution">
    <text evidence="2">The sequence shown here is derived from an EMBL/GenBank/DDBJ whole genome shotgun (WGS) entry which is preliminary data.</text>
</comment>
<dbReference type="Proteomes" id="UP000277671">
    <property type="component" value="Unassembled WGS sequence"/>
</dbReference>
<reference evidence="2 3" key="1">
    <citation type="submission" date="2018-10" db="EMBL/GenBank/DDBJ databases">
        <title>Sequencing the genomes of 1000 actinobacteria strains.</title>
        <authorList>
            <person name="Klenk H.-P."/>
        </authorList>
    </citation>
    <scope>NUCLEOTIDE SEQUENCE [LARGE SCALE GENOMIC DNA]</scope>
    <source>
        <strain evidence="2 3">DSM 45175</strain>
    </source>
</reference>
<dbReference type="InterPro" id="IPR036614">
    <property type="entry name" value="RusA-like_sf"/>
</dbReference>
<protein>
    <submittedName>
        <fullName evidence="2">Uncharacterized protein</fullName>
    </submittedName>
</protein>
<evidence type="ECO:0000256" key="1">
    <source>
        <dbReference type="SAM" id="MobiDB-lite"/>
    </source>
</evidence>
<keyword evidence="3" id="KW-1185">Reference proteome</keyword>
<evidence type="ECO:0000313" key="2">
    <source>
        <dbReference type="EMBL" id="RKR92836.1"/>
    </source>
</evidence>
<organism evidence="2 3">
    <name type="scientific">Micromonospora pisi</name>
    <dbReference type="NCBI Taxonomy" id="589240"/>
    <lineage>
        <taxon>Bacteria</taxon>
        <taxon>Bacillati</taxon>
        <taxon>Actinomycetota</taxon>
        <taxon>Actinomycetes</taxon>
        <taxon>Micromonosporales</taxon>
        <taxon>Micromonosporaceae</taxon>
        <taxon>Micromonospora</taxon>
    </lineage>
</organism>
<dbReference type="GO" id="GO:0006281">
    <property type="term" value="P:DNA repair"/>
    <property type="evidence" value="ECO:0007669"/>
    <property type="project" value="InterPro"/>
</dbReference>
<dbReference type="RefSeq" id="WP_121160778.1">
    <property type="nucleotide sequence ID" value="NZ_RBKT01000001.1"/>
</dbReference>
<proteinExistence type="predicted"/>
<dbReference type="GO" id="GO:0000287">
    <property type="term" value="F:magnesium ion binding"/>
    <property type="evidence" value="ECO:0007669"/>
    <property type="project" value="InterPro"/>
</dbReference>
<feature type="region of interest" description="Disordered" evidence="1">
    <location>
        <begin position="17"/>
        <end position="36"/>
    </location>
</feature>
<dbReference type="Gene3D" id="3.30.1330.70">
    <property type="entry name" value="Holliday junction resolvase RusA"/>
    <property type="match status" value="1"/>
</dbReference>
<dbReference type="OrthoDB" id="3403895at2"/>
<dbReference type="EMBL" id="RBKT01000001">
    <property type="protein sequence ID" value="RKR92836.1"/>
    <property type="molecule type" value="Genomic_DNA"/>
</dbReference>